<comment type="caution">
    <text evidence="5">The sequence shown here is derived from an EMBL/GenBank/DDBJ whole genome shotgun (WGS) entry which is preliminary data.</text>
</comment>
<dbReference type="SUPFAM" id="SSF54909">
    <property type="entry name" value="Dimeric alpha+beta barrel"/>
    <property type="match status" value="1"/>
</dbReference>
<dbReference type="PROSITE" id="PS50956">
    <property type="entry name" value="HTH_ASNC_2"/>
    <property type="match status" value="1"/>
</dbReference>
<evidence type="ECO:0000256" key="2">
    <source>
        <dbReference type="ARBA" id="ARBA00023125"/>
    </source>
</evidence>
<dbReference type="SUPFAM" id="SSF46785">
    <property type="entry name" value="Winged helix' DNA-binding domain"/>
    <property type="match status" value="1"/>
</dbReference>
<keyword evidence="2" id="KW-0238">DNA-binding</keyword>
<dbReference type="EMBL" id="LFWZ01000025">
    <property type="protein sequence ID" value="KON30643.1"/>
    <property type="molecule type" value="Genomic_DNA"/>
</dbReference>
<evidence type="ECO:0000256" key="3">
    <source>
        <dbReference type="ARBA" id="ARBA00023163"/>
    </source>
</evidence>
<dbReference type="GO" id="GO:0043565">
    <property type="term" value="F:sequence-specific DNA binding"/>
    <property type="evidence" value="ECO:0007669"/>
    <property type="project" value="InterPro"/>
</dbReference>
<evidence type="ECO:0000313" key="6">
    <source>
        <dbReference type="Proteomes" id="UP000037210"/>
    </source>
</evidence>
<proteinExistence type="predicted"/>
<dbReference type="Proteomes" id="UP000037210">
    <property type="component" value="Unassembled WGS sequence"/>
</dbReference>
<dbReference type="Gene3D" id="1.10.10.10">
    <property type="entry name" value="Winged helix-like DNA-binding domain superfamily/Winged helix DNA-binding domain"/>
    <property type="match status" value="1"/>
</dbReference>
<dbReference type="InterPro" id="IPR019887">
    <property type="entry name" value="Tscrpt_reg_AsnC/Lrp_C"/>
</dbReference>
<evidence type="ECO:0000313" key="5">
    <source>
        <dbReference type="EMBL" id="KON30643.1"/>
    </source>
</evidence>
<dbReference type="Pfam" id="PF13404">
    <property type="entry name" value="HTH_AsnC-type"/>
    <property type="match status" value="1"/>
</dbReference>
<sequence length="148" mass="16697">MSIDTLDLNILRVLNKDARRPYKAIAEEIGVSDATVRNRVRKMLGDGIIKQFNVVMDYHKLGRIIKAFIGLRVQPPRLRDIVDHLNANPDVQVLYRTSGDVDLFVEVIFKDMEELNGFLETELDLDGITGTVVTIVIGPYKRCPCTGL</sequence>
<dbReference type="AlphaFoldDB" id="A0A0M0BPZ8"/>
<keyword evidence="1" id="KW-0805">Transcription regulation</keyword>
<dbReference type="InterPro" id="IPR036390">
    <property type="entry name" value="WH_DNA-bd_sf"/>
</dbReference>
<protein>
    <recommendedName>
        <fullName evidence="4">HTH asnC-type domain-containing protein</fullName>
    </recommendedName>
</protein>
<evidence type="ECO:0000259" key="4">
    <source>
        <dbReference type="PROSITE" id="PS50956"/>
    </source>
</evidence>
<dbReference type="InterPro" id="IPR019888">
    <property type="entry name" value="Tscrpt_reg_AsnC-like"/>
</dbReference>
<feature type="domain" description="HTH asnC-type" evidence="4">
    <location>
        <begin position="3"/>
        <end position="64"/>
    </location>
</feature>
<gene>
    <name evidence="5" type="ORF">AC482_03335</name>
</gene>
<reference evidence="5 6" key="1">
    <citation type="submission" date="2015-06" db="EMBL/GenBank/DDBJ databases">
        <title>New insights into the roles of widespread benthic archaea in carbon and nitrogen cycling.</title>
        <authorList>
            <person name="Lazar C.S."/>
            <person name="Baker B.J."/>
            <person name="Seitz K.W."/>
            <person name="Hyde A.S."/>
            <person name="Dick G.J."/>
            <person name="Hinrichs K.-U."/>
            <person name="Teske A.P."/>
        </authorList>
    </citation>
    <scope>NUCLEOTIDE SEQUENCE [LARGE SCALE GENOMIC DNA]</scope>
    <source>
        <strain evidence="5">DG-45</strain>
    </source>
</reference>
<dbReference type="InterPro" id="IPR000485">
    <property type="entry name" value="AsnC-type_HTH_dom"/>
</dbReference>
<dbReference type="Gene3D" id="3.30.70.920">
    <property type="match status" value="1"/>
</dbReference>
<name>A0A0M0BPZ8_9ARCH</name>
<dbReference type="PROSITE" id="PS00519">
    <property type="entry name" value="HTH_ASNC_1"/>
    <property type="match status" value="1"/>
</dbReference>
<dbReference type="Pfam" id="PF01037">
    <property type="entry name" value="AsnC_trans_reg"/>
    <property type="match status" value="1"/>
</dbReference>
<dbReference type="InterPro" id="IPR036388">
    <property type="entry name" value="WH-like_DNA-bd_sf"/>
</dbReference>
<dbReference type="InterPro" id="IPR011008">
    <property type="entry name" value="Dimeric_a/b-barrel"/>
</dbReference>
<dbReference type="SMART" id="SM00344">
    <property type="entry name" value="HTH_ASNC"/>
    <property type="match status" value="1"/>
</dbReference>
<dbReference type="PANTHER" id="PTHR43413:SF6">
    <property type="entry name" value="REGULATORY PROTEIN ASNC"/>
    <property type="match status" value="1"/>
</dbReference>
<keyword evidence="3" id="KW-0804">Transcription</keyword>
<evidence type="ECO:0000256" key="1">
    <source>
        <dbReference type="ARBA" id="ARBA00023015"/>
    </source>
</evidence>
<organism evidence="5 6">
    <name type="scientific">miscellaneous Crenarchaeota group-15 archaeon DG-45</name>
    <dbReference type="NCBI Taxonomy" id="1685127"/>
    <lineage>
        <taxon>Archaea</taxon>
        <taxon>Candidatus Bathyarchaeota</taxon>
        <taxon>MCG-15</taxon>
    </lineage>
</organism>
<accession>A0A0M0BPZ8</accession>
<dbReference type="PANTHER" id="PTHR43413">
    <property type="entry name" value="TRANSCRIPTIONAL REGULATOR, ASNC FAMILY"/>
    <property type="match status" value="1"/>
</dbReference>
<dbReference type="InterPro" id="IPR050684">
    <property type="entry name" value="HTH-Siroheme_Decarb"/>
</dbReference>
<dbReference type="InterPro" id="IPR019885">
    <property type="entry name" value="Tscrpt_reg_HTH_AsnC-type_CS"/>
</dbReference>
<dbReference type="PRINTS" id="PR00033">
    <property type="entry name" value="HTHASNC"/>
</dbReference>